<feature type="domain" description="Nucleolar 27S pre-rRNA processing Urb2/Npa2 C-terminal" evidence="1">
    <location>
        <begin position="917"/>
        <end position="1123"/>
    </location>
</feature>
<name>C5MA00_CANTT</name>
<protein>
    <recommendedName>
        <fullName evidence="1">Nucleolar 27S pre-rRNA processing Urb2/Npa2 C-terminal domain-containing protein</fullName>
    </recommendedName>
</protein>
<keyword evidence="3" id="KW-1185">Reference proteome</keyword>
<dbReference type="InterPro" id="IPR016024">
    <property type="entry name" value="ARM-type_fold"/>
</dbReference>
<dbReference type="OrthoDB" id="160374at2759"/>
<dbReference type="GO" id="GO:0042254">
    <property type="term" value="P:ribosome biogenesis"/>
    <property type="evidence" value="ECO:0007669"/>
    <property type="project" value="TreeGrafter"/>
</dbReference>
<dbReference type="PANTHER" id="PTHR15682:SF2">
    <property type="entry name" value="UNHEALTHY RIBOSOME BIOGENESIS PROTEIN 2 HOMOLOG"/>
    <property type="match status" value="1"/>
</dbReference>
<gene>
    <name evidence="2" type="ORF">CTRG_02312</name>
</gene>
<dbReference type="AlphaFoldDB" id="C5MA00"/>
<dbReference type="InterPro" id="IPR018849">
    <property type="entry name" value="Urb2/Npa2_C"/>
</dbReference>
<dbReference type="KEGG" id="ctp:CTRG_02312"/>
<dbReference type="HOGENOM" id="CLU_008472_0_0_1"/>
<dbReference type="RefSeq" id="XP_002548015.1">
    <property type="nucleotide sequence ID" value="XM_002547969.1"/>
</dbReference>
<sequence length="1124" mass="129715">MSTLDTAEGVTKFLRSKDASISDVVEKANNLLDGTLDIYLPGKNLFVLNLLCDRLNDKSKGKFGKWKFDSEVWELLIKTWYDLNGNVSERQRSIQKLKILETAIILLNQSNDNNVLSHMFKFLQILVTESYIESDENLVIQLLKSFVEHKDLPEDQQKVLTWIELIYDIFTRATSKISLEGSKKLYTKFFEECAFSLTNFLLISNQQLSFHIVEKLLVHGIFNEDSIHYFQSNLERSLKKQDVDSRILIYLYQKAVDQLASKNMKVCEESYSLISSKYPELSEKLLSILAGSNKTISHEFIETIYKAEIGDKNFKELNWEMVKHIFEIDSELASKRSGFLFKTYQTHFGLDDKVLPVGKIIVEGYLKNRELTEFFTKIWPKAIKRDELWESESFIDTVAETVKSFSGKQLINVIETSYTLELGCHRAIFTAITKGLTSSPPRLVEAVKSTLLDQNTYFNSKENFWTIRYHLLCCYGKEFVVPEKILVPDIDLYYHFTVFRLLELQIVTEYSKSNQEYFMATIKDYTSSLSKIFKRWLVIFNHYFDGETLSKLLALAHTQLNFNDVFFEQTKLTTALIKFIIDDINERVPLLRQIPIVCFNKSQKKKIINSLLELATAKSDERILQTIKYMLLQPSLSSRLETDSKSLLKLVAVANTKTKNITTEIVKIVWRNNVQQIKREDIEDYVIDLLKYLNDYLSLGKNNLTEVPETELALVILSNTSEESLPQEVTSAFTELKTNFTKYCIDGLKSGNNNNNISATNWLIRALVVCSTDTLNYEDVKAFLTSLDEEVLNDNNIQTIVFQLVCQTMPLDYKGVIYILGLFIALQSQGDLQLYDCLNEFLQKVSSDTQLFSKAYDYFTESSKDVPSEFTKSFVQMACGFLNSTTKDVANCNRYNTECFSFFIDSIKSENENVILLVLSNLRDLLTSKSWMFNQYLLETTLVIINSVVQRLMDFNDQEEIYILASQVVSHILLYHRFKIATRHHLILNFISSLLEPLANINKSTKLTANENAAAAYARLLSNLCEPIERVGDKMTHLTTSSNYFKKVLRKHLPVLLSNYIHFSLKYTFSRTVNDAIVLGMYSVFDVLSQSELRIVNASLDYGGRSLYKTLYNDYKEHGKWKDN</sequence>
<proteinExistence type="predicted"/>
<dbReference type="GeneID" id="8301753"/>
<evidence type="ECO:0000313" key="2">
    <source>
        <dbReference type="EMBL" id="EER33494.1"/>
    </source>
</evidence>
<organism evidence="2 3">
    <name type="scientific">Candida tropicalis (strain ATCC MYA-3404 / T1)</name>
    <name type="common">Yeast</name>
    <dbReference type="NCBI Taxonomy" id="294747"/>
    <lineage>
        <taxon>Eukaryota</taxon>
        <taxon>Fungi</taxon>
        <taxon>Dikarya</taxon>
        <taxon>Ascomycota</taxon>
        <taxon>Saccharomycotina</taxon>
        <taxon>Pichiomycetes</taxon>
        <taxon>Debaryomycetaceae</taxon>
        <taxon>Candida/Lodderomyces clade</taxon>
        <taxon>Candida</taxon>
    </lineage>
</organism>
<evidence type="ECO:0000259" key="1">
    <source>
        <dbReference type="Pfam" id="PF10441"/>
    </source>
</evidence>
<dbReference type="EMBL" id="GG692397">
    <property type="protein sequence ID" value="EER33494.1"/>
    <property type="molecule type" value="Genomic_DNA"/>
</dbReference>
<dbReference type="GO" id="GO:0005730">
    <property type="term" value="C:nucleolus"/>
    <property type="evidence" value="ECO:0007669"/>
    <property type="project" value="TreeGrafter"/>
</dbReference>
<accession>C5MA00</accession>
<dbReference type="VEuPathDB" id="FungiDB:CTRG_02312"/>
<evidence type="ECO:0000313" key="3">
    <source>
        <dbReference type="Proteomes" id="UP000002037"/>
    </source>
</evidence>
<dbReference type="PANTHER" id="PTHR15682">
    <property type="entry name" value="UNHEALTHY RIBOSOME BIOGENESIS PROTEIN 2 HOMOLOG"/>
    <property type="match status" value="1"/>
</dbReference>
<dbReference type="Pfam" id="PF10441">
    <property type="entry name" value="Urb2"/>
    <property type="match status" value="1"/>
</dbReference>
<dbReference type="Proteomes" id="UP000002037">
    <property type="component" value="Unassembled WGS sequence"/>
</dbReference>
<dbReference type="eggNOG" id="ENOG502QTEB">
    <property type="taxonomic scope" value="Eukaryota"/>
</dbReference>
<dbReference type="SUPFAM" id="SSF48371">
    <property type="entry name" value="ARM repeat"/>
    <property type="match status" value="1"/>
</dbReference>
<reference evidence="2 3" key="1">
    <citation type="journal article" date="2009" name="Nature">
        <title>Evolution of pathogenicity and sexual reproduction in eight Candida genomes.</title>
        <authorList>
            <person name="Butler G."/>
            <person name="Rasmussen M.D."/>
            <person name="Lin M.F."/>
            <person name="Santos M.A."/>
            <person name="Sakthikumar S."/>
            <person name="Munro C.A."/>
            <person name="Rheinbay E."/>
            <person name="Grabherr M."/>
            <person name="Forche A."/>
            <person name="Reedy J.L."/>
            <person name="Agrafioti I."/>
            <person name="Arnaud M.B."/>
            <person name="Bates S."/>
            <person name="Brown A.J."/>
            <person name="Brunke S."/>
            <person name="Costanzo M.C."/>
            <person name="Fitzpatrick D.A."/>
            <person name="de Groot P.W."/>
            <person name="Harris D."/>
            <person name="Hoyer L.L."/>
            <person name="Hube B."/>
            <person name="Klis F.M."/>
            <person name="Kodira C."/>
            <person name="Lennard N."/>
            <person name="Logue M.E."/>
            <person name="Martin R."/>
            <person name="Neiman A.M."/>
            <person name="Nikolaou E."/>
            <person name="Quail M.A."/>
            <person name="Quinn J."/>
            <person name="Santos M.C."/>
            <person name="Schmitzberger F.F."/>
            <person name="Sherlock G."/>
            <person name="Shah P."/>
            <person name="Silverstein K.A."/>
            <person name="Skrzypek M.S."/>
            <person name="Soll D."/>
            <person name="Staggs R."/>
            <person name="Stansfield I."/>
            <person name="Stumpf M.P."/>
            <person name="Sudbery P.E."/>
            <person name="Srikantha T."/>
            <person name="Zeng Q."/>
            <person name="Berman J."/>
            <person name="Berriman M."/>
            <person name="Heitman J."/>
            <person name="Gow N.A."/>
            <person name="Lorenz M.C."/>
            <person name="Birren B.W."/>
            <person name="Kellis M."/>
            <person name="Cuomo C.A."/>
        </authorList>
    </citation>
    <scope>NUCLEOTIDE SEQUENCE [LARGE SCALE GENOMIC DNA]</scope>
    <source>
        <strain evidence="3">ATCC MYA-3404 / T1</strain>
    </source>
</reference>
<dbReference type="STRING" id="294747.C5MA00"/>
<dbReference type="InterPro" id="IPR052609">
    <property type="entry name" value="Ribosome_Biogenesis_Reg"/>
</dbReference>